<sequence length="152" mass="17124">FYPQNVPPEFNLTTFDVEDIILVTGKFHVIEYVNEKNEKLPALKVIMNDLVHFDMDLNNIPKFPVLTNMTAVVQEPPRVTNDDVIMIIAMTDHKTDQPNPISSSVIKPLSKESKPYTRTKDYHKLADLAKEALTNSSEPDASLSTSADIQPE</sequence>
<accession>A0ACA9MND5</accession>
<evidence type="ECO:0000313" key="1">
    <source>
        <dbReference type="EMBL" id="CAG8594434.1"/>
    </source>
</evidence>
<keyword evidence="2" id="KW-1185">Reference proteome</keyword>
<feature type="non-terminal residue" evidence="1">
    <location>
        <position position="1"/>
    </location>
</feature>
<dbReference type="EMBL" id="CAJVQC010008586">
    <property type="protein sequence ID" value="CAG8594434.1"/>
    <property type="molecule type" value="Genomic_DNA"/>
</dbReference>
<reference evidence="1" key="1">
    <citation type="submission" date="2021-06" db="EMBL/GenBank/DDBJ databases">
        <authorList>
            <person name="Kallberg Y."/>
            <person name="Tangrot J."/>
            <person name="Rosling A."/>
        </authorList>
    </citation>
    <scope>NUCLEOTIDE SEQUENCE</scope>
    <source>
        <strain evidence="1">MA461A</strain>
    </source>
</reference>
<proteinExistence type="predicted"/>
<organism evidence="1 2">
    <name type="scientific">Racocetra persica</name>
    <dbReference type="NCBI Taxonomy" id="160502"/>
    <lineage>
        <taxon>Eukaryota</taxon>
        <taxon>Fungi</taxon>
        <taxon>Fungi incertae sedis</taxon>
        <taxon>Mucoromycota</taxon>
        <taxon>Glomeromycotina</taxon>
        <taxon>Glomeromycetes</taxon>
        <taxon>Diversisporales</taxon>
        <taxon>Gigasporaceae</taxon>
        <taxon>Racocetra</taxon>
    </lineage>
</organism>
<dbReference type="Proteomes" id="UP000789920">
    <property type="component" value="Unassembled WGS sequence"/>
</dbReference>
<name>A0ACA9MND5_9GLOM</name>
<evidence type="ECO:0000313" key="2">
    <source>
        <dbReference type="Proteomes" id="UP000789920"/>
    </source>
</evidence>
<comment type="caution">
    <text evidence="1">The sequence shown here is derived from an EMBL/GenBank/DDBJ whole genome shotgun (WGS) entry which is preliminary data.</text>
</comment>
<protein>
    <submittedName>
        <fullName evidence="1">592_t:CDS:1</fullName>
    </submittedName>
</protein>
<gene>
    <name evidence="1" type="ORF">RPERSI_LOCUS5671</name>
</gene>